<keyword evidence="4" id="KW-0378">Hydrolase</keyword>
<dbReference type="RefSeq" id="XP_009222849.1">
    <property type="nucleotide sequence ID" value="XM_009224585.1"/>
</dbReference>
<sequence>MLAPLVALVLAGTAAAIPASEIFGGGGGVWRRQTCSVAASYPTVNERQLPDPWKLSSSGKAVASEAEWGCRQDEMSRQLQQYVLGDLPPPPSSLTASVSGTTMSITIKVGSNTKTLSVGFTRPSGAGTTGGAAIIGIGGISIPVPAGLGRINFGNDACAAQANPRSHGTGWFFDLHGRDHSAGATTAWAWCVGRIVDALEKVGASATGIDPTRLGVTGCSRNGKGAFVVGALERRIALTIPQESGSGGAACWRVSDSEKAKGKNIQTASQIVGENAWFSPRFNQYTSKTTAIPADHHFLAALVAPRGLFSIENDIDWLGPVSTTTCMKAGRQIYAGLGVAQNMGFSLVGGHQHCQFPSATTADLNSYINAFLLRTSATTSNVETSKATVNMNDWVSNWSASPKLKLSYPAK</sequence>
<dbReference type="Pfam" id="PF22244">
    <property type="entry name" value="GCE_fung"/>
    <property type="match status" value="1"/>
</dbReference>
<dbReference type="InterPro" id="IPR054579">
    <property type="entry name" value="GCE-like_dom"/>
</dbReference>
<dbReference type="HOGENOM" id="CLU_028869_1_1_1"/>
<evidence type="ECO:0000313" key="11">
    <source>
        <dbReference type="EnsemblFungi" id="EJT76849"/>
    </source>
</evidence>
<organism evidence="10">
    <name type="scientific">Gaeumannomyces tritici (strain R3-111a-1)</name>
    <name type="common">Wheat and barley take-all root rot fungus</name>
    <name type="synonym">Gaeumannomyces graminis var. tritici</name>
    <dbReference type="NCBI Taxonomy" id="644352"/>
    <lineage>
        <taxon>Eukaryota</taxon>
        <taxon>Fungi</taxon>
        <taxon>Dikarya</taxon>
        <taxon>Ascomycota</taxon>
        <taxon>Pezizomycotina</taxon>
        <taxon>Sordariomycetes</taxon>
        <taxon>Sordariomycetidae</taxon>
        <taxon>Magnaporthales</taxon>
        <taxon>Magnaporthaceae</taxon>
        <taxon>Gaeumannomyces</taxon>
    </lineage>
</organism>
<evidence type="ECO:0000256" key="6">
    <source>
        <dbReference type="ARBA" id="ARBA00024511"/>
    </source>
</evidence>
<reference evidence="12" key="1">
    <citation type="submission" date="2010-07" db="EMBL/GenBank/DDBJ databases">
        <title>The genome sequence of Gaeumannomyces graminis var. tritici strain R3-111a-1.</title>
        <authorList>
            <consortium name="The Broad Institute Genome Sequencing Platform"/>
            <person name="Ma L.-J."/>
            <person name="Dead R."/>
            <person name="Young S."/>
            <person name="Zeng Q."/>
            <person name="Koehrsen M."/>
            <person name="Alvarado L."/>
            <person name="Berlin A."/>
            <person name="Chapman S.B."/>
            <person name="Chen Z."/>
            <person name="Freedman E."/>
            <person name="Gellesch M."/>
            <person name="Goldberg J."/>
            <person name="Griggs A."/>
            <person name="Gujja S."/>
            <person name="Heilman E.R."/>
            <person name="Heiman D."/>
            <person name="Hepburn T."/>
            <person name="Howarth C."/>
            <person name="Jen D."/>
            <person name="Larson L."/>
            <person name="Mehta T."/>
            <person name="Neiman D."/>
            <person name="Pearson M."/>
            <person name="Roberts A."/>
            <person name="Saif S."/>
            <person name="Shea T."/>
            <person name="Shenoy N."/>
            <person name="Sisk P."/>
            <person name="Stolte C."/>
            <person name="Sykes S."/>
            <person name="Walk T."/>
            <person name="White J."/>
            <person name="Yandava C."/>
            <person name="Haas B."/>
            <person name="Nusbaum C."/>
            <person name="Birren B."/>
        </authorList>
    </citation>
    <scope>NUCLEOTIDE SEQUENCE [LARGE SCALE GENOMIC DNA]</scope>
    <source>
        <strain evidence="12">R3-111a-1</strain>
    </source>
</reference>
<dbReference type="GO" id="GO:0046274">
    <property type="term" value="P:lignin catabolic process"/>
    <property type="evidence" value="ECO:0007669"/>
    <property type="project" value="UniProtKB-KW"/>
</dbReference>
<feature type="signal peptide" evidence="8">
    <location>
        <begin position="1"/>
        <end position="16"/>
    </location>
</feature>
<dbReference type="AlphaFoldDB" id="J3NZR6"/>
<dbReference type="EnsemblFungi" id="EJT76849">
    <property type="protein sequence ID" value="EJT76849"/>
    <property type="gene ID" value="GGTG_06763"/>
</dbReference>
<evidence type="ECO:0000256" key="5">
    <source>
        <dbReference type="ARBA" id="ARBA00023185"/>
    </source>
</evidence>
<comment type="catalytic activity">
    <reaction evidence="6">
        <text>a 4-O-methyl-alpha-D-glucuronosyl ester derivative + H2O = 4-O-methyl-alpha-D-glucuronate derivative + an alcohol + H(+)</text>
        <dbReference type="Rhea" id="RHEA:67452"/>
        <dbReference type="ChEBI" id="CHEBI:15377"/>
        <dbReference type="ChEBI" id="CHEBI:15378"/>
        <dbReference type="ChEBI" id="CHEBI:30879"/>
        <dbReference type="ChEBI" id="CHEBI:171667"/>
        <dbReference type="ChEBI" id="CHEBI:171668"/>
        <dbReference type="EC" id="3.1.1.117"/>
    </reaction>
    <physiologicalReaction direction="left-to-right" evidence="6">
        <dbReference type="Rhea" id="RHEA:67453"/>
    </physiologicalReaction>
</comment>
<feature type="domain" description="4-O-methyl-glucuronoyl methylesterase-like" evidence="9">
    <location>
        <begin position="105"/>
        <end position="338"/>
    </location>
</feature>
<keyword evidence="3 8" id="KW-0732">Signal</keyword>
<reference evidence="10" key="2">
    <citation type="submission" date="2010-07" db="EMBL/GenBank/DDBJ databases">
        <authorList>
            <consortium name="The Broad Institute Genome Sequencing Platform"/>
            <consortium name="Broad Institute Genome Sequencing Center for Infectious Disease"/>
            <person name="Ma L.-J."/>
            <person name="Dead R."/>
            <person name="Young S."/>
            <person name="Zeng Q."/>
            <person name="Koehrsen M."/>
            <person name="Alvarado L."/>
            <person name="Berlin A."/>
            <person name="Chapman S.B."/>
            <person name="Chen Z."/>
            <person name="Freedman E."/>
            <person name="Gellesch M."/>
            <person name="Goldberg J."/>
            <person name="Griggs A."/>
            <person name="Gujja S."/>
            <person name="Heilman E.R."/>
            <person name="Heiman D."/>
            <person name="Hepburn T."/>
            <person name="Howarth C."/>
            <person name="Jen D."/>
            <person name="Larson L."/>
            <person name="Mehta T."/>
            <person name="Neiman D."/>
            <person name="Pearson M."/>
            <person name="Roberts A."/>
            <person name="Saif S."/>
            <person name="Shea T."/>
            <person name="Shenoy N."/>
            <person name="Sisk P."/>
            <person name="Stolte C."/>
            <person name="Sykes S."/>
            <person name="Walk T."/>
            <person name="White J."/>
            <person name="Yandava C."/>
            <person name="Haas B."/>
            <person name="Nusbaum C."/>
            <person name="Birren B."/>
        </authorList>
    </citation>
    <scope>NUCLEOTIDE SEQUENCE</scope>
    <source>
        <strain evidence="10">R3-111a-1</strain>
    </source>
</reference>
<dbReference type="SUPFAM" id="SSF53474">
    <property type="entry name" value="alpha/beta-Hydrolases"/>
    <property type="match status" value="1"/>
</dbReference>
<dbReference type="EMBL" id="GL385397">
    <property type="protein sequence ID" value="EJT76849.1"/>
    <property type="molecule type" value="Genomic_DNA"/>
</dbReference>
<accession>J3NZR6</accession>
<dbReference type="VEuPathDB" id="FungiDB:GGTG_06763"/>
<proteinExistence type="inferred from homology"/>
<dbReference type="EC" id="3.1.1.117" evidence="7"/>
<evidence type="ECO:0000256" key="4">
    <source>
        <dbReference type="ARBA" id="ARBA00022801"/>
    </source>
</evidence>
<dbReference type="OrthoDB" id="3781271at2759"/>
<keyword evidence="12" id="KW-1185">Reference proteome</keyword>
<dbReference type="GO" id="GO:0052689">
    <property type="term" value="F:carboxylic ester hydrolase activity"/>
    <property type="evidence" value="ECO:0007669"/>
    <property type="project" value="UniProtKB-KW"/>
</dbReference>
<name>J3NZR6_GAET3</name>
<reference evidence="11" key="5">
    <citation type="submission" date="2018-04" db="UniProtKB">
        <authorList>
            <consortium name="EnsemblFungi"/>
        </authorList>
    </citation>
    <scope>IDENTIFICATION</scope>
    <source>
        <strain evidence="11">R3-111a-1</strain>
    </source>
</reference>
<evidence type="ECO:0000313" key="10">
    <source>
        <dbReference type="EMBL" id="EJT76849.1"/>
    </source>
</evidence>
<keyword evidence="2" id="KW-0719">Serine esterase</keyword>
<dbReference type="STRING" id="644352.J3NZR6"/>
<evidence type="ECO:0000313" key="12">
    <source>
        <dbReference type="Proteomes" id="UP000006039"/>
    </source>
</evidence>
<evidence type="ECO:0000259" key="9">
    <source>
        <dbReference type="Pfam" id="PF22244"/>
    </source>
</evidence>
<evidence type="ECO:0000256" key="3">
    <source>
        <dbReference type="ARBA" id="ARBA00022729"/>
    </source>
</evidence>
<protein>
    <recommendedName>
        <fullName evidence="7">(4-O-methyl)-D-glucuronate--lignin esterase</fullName>
        <ecNumber evidence="7">3.1.1.117</ecNumber>
    </recommendedName>
</protein>
<reference evidence="10" key="3">
    <citation type="submission" date="2010-09" db="EMBL/GenBank/DDBJ databases">
        <title>Annotation of Gaeumannomyces graminis var. tritici R3-111a-1.</title>
        <authorList>
            <consortium name="The Broad Institute Genome Sequencing Platform"/>
            <person name="Ma L.-J."/>
            <person name="Dead R."/>
            <person name="Young S.K."/>
            <person name="Zeng Q."/>
            <person name="Gargeya S."/>
            <person name="Fitzgerald M."/>
            <person name="Haas B."/>
            <person name="Abouelleil A."/>
            <person name="Alvarado L."/>
            <person name="Arachchi H.M."/>
            <person name="Berlin A."/>
            <person name="Brown A."/>
            <person name="Chapman S.B."/>
            <person name="Chen Z."/>
            <person name="Dunbar C."/>
            <person name="Freedman E."/>
            <person name="Gearin G."/>
            <person name="Gellesch M."/>
            <person name="Goldberg J."/>
            <person name="Griggs A."/>
            <person name="Gujja S."/>
            <person name="Heiman D."/>
            <person name="Howarth C."/>
            <person name="Larson L."/>
            <person name="Lui A."/>
            <person name="MacDonald P.J.P."/>
            <person name="Mehta T."/>
            <person name="Montmayeur A."/>
            <person name="Murphy C."/>
            <person name="Neiman D."/>
            <person name="Pearson M."/>
            <person name="Priest M."/>
            <person name="Roberts A."/>
            <person name="Saif S."/>
            <person name="Shea T."/>
            <person name="Shenoy N."/>
            <person name="Sisk P."/>
            <person name="Stolte C."/>
            <person name="Sykes S."/>
            <person name="Yandava C."/>
            <person name="Wortman J."/>
            <person name="Nusbaum C."/>
            <person name="Birren B."/>
        </authorList>
    </citation>
    <scope>NUCLEOTIDE SEQUENCE</scope>
    <source>
        <strain evidence="10">R3-111a-1</strain>
    </source>
</reference>
<dbReference type="GeneID" id="20347221"/>
<evidence type="ECO:0000256" key="1">
    <source>
        <dbReference type="ARBA" id="ARBA00010092"/>
    </source>
</evidence>
<dbReference type="ESTHER" id="gagt3-j3nzr6">
    <property type="family name" value="Glucuronoyl_esterase"/>
</dbReference>
<comment type="similarity">
    <text evidence="1">Belongs to the carbohydrate esterase 15 (CE15) family.</text>
</comment>
<dbReference type="eggNOG" id="ENOG502QS8Y">
    <property type="taxonomic scope" value="Eukaryota"/>
</dbReference>
<reference evidence="11" key="4">
    <citation type="journal article" date="2015" name="G3 (Bethesda)">
        <title>Genome sequences of three phytopathogenic species of the Magnaporthaceae family of fungi.</title>
        <authorList>
            <person name="Okagaki L.H."/>
            <person name="Nunes C.C."/>
            <person name="Sailsbery J."/>
            <person name="Clay B."/>
            <person name="Brown D."/>
            <person name="John T."/>
            <person name="Oh Y."/>
            <person name="Young N."/>
            <person name="Fitzgerald M."/>
            <person name="Haas B.J."/>
            <person name="Zeng Q."/>
            <person name="Young S."/>
            <person name="Adiconis X."/>
            <person name="Fan L."/>
            <person name="Levin J.Z."/>
            <person name="Mitchell T.K."/>
            <person name="Okubara P.A."/>
            <person name="Farman M.L."/>
            <person name="Kohn L.M."/>
            <person name="Birren B."/>
            <person name="Ma L.-J."/>
            <person name="Dean R.A."/>
        </authorList>
    </citation>
    <scope>NUCLEOTIDE SEQUENCE</scope>
    <source>
        <strain evidence="11">R3-111a-1</strain>
    </source>
</reference>
<evidence type="ECO:0000256" key="8">
    <source>
        <dbReference type="SAM" id="SignalP"/>
    </source>
</evidence>
<feature type="chain" id="PRO_5015094725" description="(4-O-methyl)-D-glucuronate--lignin esterase" evidence="8">
    <location>
        <begin position="17"/>
        <end position="411"/>
    </location>
</feature>
<keyword evidence="5" id="KW-0439">Lignin degradation</keyword>
<evidence type="ECO:0000256" key="7">
    <source>
        <dbReference type="ARBA" id="ARBA00026105"/>
    </source>
</evidence>
<dbReference type="InterPro" id="IPR029058">
    <property type="entry name" value="AB_hydrolase_fold"/>
</dbReference>
<dbReference type="Proteomes" id="UP000006039">
    <property type="component" value="Unassembled WGS sequence"/>
</dbReference>
<evidence type="ECO:0000256" key="2">
    <source>
        <dbReference type="ARBA" id="ARBA00022487"/>
    </source>
</evidence>
<gene>
    <name evidence="11" type="primary">20347221</name>
    <name evidence="10" type="ORF">GGTG_06763</name>
</gene>
<dbReference type="Gene3D" id="3.40.50.1820">
    <property type="entry name" value="alpha/beta hydrolase"/>
    <property type="match status" value="1"/>
</dbReference>